<dbReference type="PANTHER" id="PTHR43394">
    <property type="entry name" value="ATP-DEPENDENT PERMEASE MDL1, MITOCHONDRIAL"/>
    <property type="match status" value="1"/>
</dbReference>
<dbReference type="InterPro" id="IPR039421">
    <property type="entry name" value="Type_1_exporter"/>
</dbReference>
<evidence type="ECO:0000256" key="1">
    <source>
        <dbReference type="ARBA" id="ARBA00004651"/>
    </source>
</evidence>
<evidence type="ECO:0000313" key="12">
    <source>
        <dbReference type="Proteomes" id="UP000268553"/>
    </source>
</evidence>
<keyword evidence="3" id="KW-0547">Nucleotide-binding</keyword>
<comment type="subcellular location">
    <subcellularLocation>
        <location evidence="1">Cell membrane</location>
        <topology evidence="1">Multi-pass membrane protein</topology>
    </subcellularLocation>
</comment>
<evidence type="ECO:0000256" key="4">
    <source>
        <dbReference type="ARBA" id="ARBA00022840"/>
    </source>
</evidence>
<dbReference type="PROSITE" id="PS50893">
    <property type="entry name" value="ABC_TRANSPORTER_2"/>
    <property type="match status" value="1"/>
</dbReference>
<dbReference type="InterPro" id="IPR011527">
    <property type="entry name" value="ABC1_TM_dom"/>
</dbReference>
<evidence type="ECO:0000313" key="11">
    <source>
        <dbReference type="EMBL" id="RRQ51345.1"/>
    </source>
</evidence>
<dbReference type="RefSeq" id="WP_125229360.1">
    <property type="nucleotide sequence ID" value="NZ_RWJI01000001.1"/>
</dbReference>
<feature type="transmembrane region" description="Helical" evidence="8">
    <location>
        <begin position="248"/>
        <end position="271"/>
    </location>
</feature>
<dbReference type="Gene3D" id="1.20.1560.10">
    <property type="entry name" value="ABC transporter type 1, transmembrane domain"/>
    <property type="match status" value="1"/>
</dbReference>
<dbReference type="Pfam" id="PF00664">
    <property type="entry name" value="ABC_membrane"/>
    <property type="match status" value="1"/>
</dbReference>
<evidence type="ECO:0000259" key="9">
    <source>
        <dbReference type="PROSITE" id="PS50893"/>
    </source>
</evidence>
<evidence type="ECO:0000256" key="3">
    <source>
        <dbReference type="ARBA" id="ARBA00022741"/>
    </source>
</evidence>
<dbReference type="GO" id="GO:0005524">
    <property type="term" value="F:ATP binding"/>
    <property type="evidence" value="ECO:0007669"/>
    <property type="project" value="UniProtKB-KW"/>
</dbReference>
<dbReference type="PANTHER" id="PTHR43394:SF1">
    <property type="entry name" value="ATP-BINDING CASSETTE SUB-FAMILY B MEMBER 10, MITOCHONDRIAL"/>
    <property type="match status" value="1"/>
</dbReference>
<sequence>MTTITVSISQIVGRIASLRRIDLSPDWAENALLISADYEFALFDLCEAVGWPEPTVLLHVPGAHEFPLMAFHPVHGWAIAERLEDGGEVRVLLGVGSALWSVSDGCCLYDIVIPAPVRQLAYTKAIDVFRDAVFKRKSTLVLAALATIVVNLIALVTSIYSMQVYDRVVPLGAFSTLLVLSLGTLVALGFDYMIRIIRSNMLEQEAAKIDSEISEYFFARAADVRLDARPPSIGTMAAQLRGLEQVRALMSSAVLFVFADLPFAIFFIYVVYLLGGVVAAVMLVSFPVAICAALIFARLIREDTYKSQVTSNQKNGLLVEALDAAETIKSNRGQWSMQARWNALVEQVHATELPVRYRQATASTLFGTIQHISYIFVIALGAYEVYEQNMTMGALIACSILSSRINGPMISQLPSLLVQSSYARTSLQMLDSIMNLPTDRPGGMVQLRPSRLKPRLALKDVAFVYPAARAGISVPSLEIKAGERVAIIGGIGSGKSTLLRMLAGLYAPMQGSVMIDNLDLWQVSEDVLRTHIGYLPQDYRLVNGTLRDNLLLGLTEPGDDAMMAVADEIGLAAMIATHPMGVDLPIAEGGRGLSGGQRVLTGLTRIMLAKPKLWLLDEPTSSLDVDTELKVVKALNNRVQPDDTLVIVTHKLSLLNLVQRVIVMANGQIVMSGPTSEVVARLQGKSKPNNNQEPSPGPVTNGDINSTAKPAGADA</sequence>
<dbReference type="InterPro" id="IPR027417">
    <property type="entry name" value="P-loop_NTPase"/>
</dbReference>
<dbReference type="Pfam" id="PF00005">
    <property type="entry name" value="ABC_tran"/>
    <property type="match status" value="1"/>
</dbReference>
<name>A0A3R8R3W1_9SPHN</name>
<evidence type="ECO:0000256" key="5">
    <source>
        <dbReference type="ARBA" id="ARBA00022989"/>
    </source>
</evidence>
<dbReference type="Proteomes" id="UP000268553">
    <property type="component" value="Unassembled WGS sequence"/>
</dbReference>
<evidence type="ECO:0000256" key="8">
    <source>
        <dbReference type="SAM" id="Phobius"/>
    </source>
</evidence>
<dbReference type="PROSITE" id="PS50929">
    <property type="entry name" value="ABC_TM1F"/>
    <property type="match status" value="1"/>
</dbReference>
<dbReference type="GO" id="GO:0005886">
    <property type="term" value="C:plasma membrane"/>
    <property type="evidence" value="ECO:0007669"/>
    <property type="project" value="UniProtKB-SubCell"/>
</dbReference>
<evidence type="ECO:0000256" key="2">
    <source>
        <dbReference type="ARBA" id="ARBA00022692"/>
    </source>
</evidence>
<dbReference type="InterPro" id="IPR003439">
    <property type="entry name" value="ABC_transporter-like_ATP-bd"/>
</dbReference>
<dbReference type="SMART" id="SM00382">
    <property type="entry name" value="AAA"/>
    <property type="match status" value="1"/>
</dbReference>
<dbReference type="SUPFAM" id="SSF52540">
    <property type="entry name" value="P-loop containing nucleoside triphosphate hydrolases"/>
    <property type="match status" value="1"/>
</dbReference>
<feature type="region of interest" description="Disordered" evidence="7">
    <location>
        <begin position="683"/>
        <end position="715"/>
    </location>
</feature>
<dbReference type="InterPro" id="IPR036640">
    <property type="entry name" value="ABC1_TM_sf"/>
</dbReference>
<keyword evidence="6 8" id="KW-0472">Membrane</keyword>
<evidence type="ECO:0000256" key="7">
    <source>
        <dbReference type="SAM" id="MobiDB-lite"/>
    </source>
</evidence>
<dbReference type="OrthoDB" id="9787557at2"/>
<protein>
    <submittedName>
        <fullName evidence="11">ATP-binding cassette domain-containing protein</fullName>
    </submittedName>
</protein>
<feature type="transmembrane region" description="Helical" evidence="8">
    <location>
        <begin position="172"/>
        <end position="194"/>
    </location>
</feature>
<feature type="transmembrane region" description="Helical" evidence="8">
    <location>
        <begin position="277"/>
        <end position="297"/>
    </location>
</feature>
<dbReference type="SUPFAM" id="SSF90123">
    <property type="entry name" value="ABC transporter transmembrane region"/>
    <property type="match status" value="1"/>
</dbReference>
<dbReference type="AlphaFoldDB" id="A0A3R8R3W1"/>
<keyword evidence="4 11" id="KW-0067">ATP-binding</keyword>
<gene>
    <name evidence="11" type="ORF">D7D48_00025</name>
</gene>
<organism evidence="11 12">
    <name type="scientific">Sphingorhabdus wooponensis</name>
    <dbReference type="NCBI Taxonomy" id="940136"/>
    <lineage>
        <taxon>Bacteria</taxon>
        <taxon>Pseudomonadati</taxon>
        <taxon>Pseudomonadota</taxon>
        <taxon>Alphaproteobacteria</taxon>
        <taxon>Sphingomonadales</taxon>
        <taxon>Sphingomonadaceae</taxon>
        <taxon>Sphingorhabdus</taxon>
    </lineage>
</organism>
<dbReference type="Gene3D" id="3.40.50.300">
    <property type="entry name" value="P-loop containing nucleotide triphosphate hydrolases"/>
    <property type="match status" value="1"/>
</dbReference>
<dbReference type="EMBL" id="RWJI01000001">
    <property type="protein sequence ID" value="RRQ51345.1"/>
    <property type="molecule type" value="Genomic_DNA"/>
</dbReference>
<evidence type="ECO:0000259" key="10">
    <source>
        <dbReference type="PROSITE" id="PS50929"/>
    </source>
</evidence>
<comment type="caution">
    <text evidence="11">The sequence shown here is derived from an EMBL/GenBank/DDBJ whole genome shotgun (WGS) entry which is preliminary data.</text>
</comment>
<dbReference type="GO" id="GO:0015421">
    <property type="term" value="F:ABC-type oligopeptide transporter activity"/>
    <property type="evidence" value="ECO:0007669"/>
    <property type="project" value="TreeGrafter"/>
</dbReference>
<evidence type="ECO:0000256" key="6">
    <source>
        <dbReference type="ARBA" id="ARBA00023136"/>
    </source>
</evidence>
<proteinExistence type="predicted"/>
<feature type="domain" description="ABC transmembrane type-1" evidence="10">
    <location>
        <begin position="141"/>
        <end position="409"/>
    </location>
</feature>
<keyword evidence="2 8" id="KW-0812">Transmembrane</keyword>
<keyword evidence="5 8" id="KW-1133">Transmembrane helix</keyword>
<reference evidence="11 12" key="1">
    <citation type="submission" date="2018-12" db="EMBL/GenBank/DDBJ databases">
        <authorList>
            <person name="Kim S.-J."/>
            <person name="Jung G.-Y."/>
        </authorList>
    </citation>
    <scope>NUCLEOTIDE SEQUENCE [LARGE SCALE GENOMIC DNA]</scope>
    <source>
        <strain evidence="11 12">03SU3-P</strain>
    </source>
</reference>
<dbReference type="GO" id="GO:0016887">
    <property type="term" value="F:ATP hydrolysis activity"/>
    <property type="evidence" value="ECO:0007669"/>
    <property type="project" value="InterPro"/>
</dbReference>
<feature type="domain" description="ABC transporter" evidence="9">
    <location>
        <begin position="456"/>
        <end position="691"/>
    </location>
</feature>
<accession>A0A3R8R3W1</accession>
<keyword evidence="12" id="KW-1185">Reference proteome</keyword>
<dbReference type="InterPro" id="IPR003593">
    <property type="entry name" value="AAA+_ATPase"/>
</dbReference>
<feature type="transmembrane region" description="Helical" evidence="8">
    <location>
        <begin position="140"/>
        <end position="160"/>
    </location>
</feature>